<dbReference type="PROSITE" id="PS52038">
    <property type="entry name" value="TOPO_IB_2"/>
    <property type="match status" value="1"/>
</dbReference>
<dbReference type="Pfam" id="PF01028">
    <property type="entry name" value="Topoisom_I"/>
    <property type="match status" value="1"/>
</dbReference>
<protein>
    <recommendedName>
        <fullName evidence="3">DNA topoisomerase</fullName>
        <ecNumber evidence="3">5.6.2.1</ecNumber>
    </recommendedName>
</protein>
<dbReference type="InterPro" id="IPR014711">
    <property type="entry name" value="TopoI_cat_a-hlx-sub_euk"/>
</dbReference>
<dbReference type="InterPro" id="IPR049331">
    <property type="entry name" value="Top1B_N_bact"/>
</dbReference>
<evidence type="ECO:0000313" key="11">
    <source>
        <dbReference type="Proteomes" id="UP001430306"/>
    </source>
</evidence>
<evidence type="ECO:0000256" key="1">
    <source>
        <dbReference type="ARBA" id="ARBA00000213"/>
    </source>
</evidence>
<dbReference type="PRINTS" id="PR00416">
    <property type="entry name" value="EUTPISMRASEI"/>
</dbReference>
<dbReference type="RefSeq" id="WP_230274532.1">
    <property type="nucleotide sequence ID" value="NZ_JAJKFW010000025.1"/>
</dbReference>
<dbReference type="EC" id="5.6.2.1" evidence="3"/>
<evidence type="ECO:0000256" key="2">
    <source>
        <dbReference type="ARBA" id="ARBA00006645"/>
    </source>
</evidence>
<dbReference type="EMBL" id="JAJKFW010000025">
    <property type="protein sequence ID" value="MCC9643588.1"/>
    <property type="molecule type" value="Genomic_DNA"/>
</dbReference>
<dbReference type="Gene3D" id="3.90.15.10">
    <property type="entry name" value="Topoisomerase I, Chain A, domain 3"/>
    <property type="match status" value="1"/>
</dbReference>
<keyword evidence="4" id="KW-0799">Topoisomerase</keyword>
<evidence type="ECO:0000256" key="5">
    <source>
        <dbReference type="ARBA" id="ARBA00023125"/>
    </source>
</evidence>
<dbReference type="InterPro" id="IPR011010">
    <property type="entry name" value="DNA_brk_join_enz"/>
</dbReference>
<evidence type="ECO:0000259" key="9">
    <source>
        <dbReference type="Pfam" id="PF21338"/>
    </source>
</evidence>
<comment type="caution">
    <text evidence="10">The sequence shown here is derived from an EMBL/GenBank/DDBJ whole genome shotgun (WGS) entry which is preliminary data.</text>
</comment>
<dbReference type="SUPFAM" id="SSF55869">
    <property type="entry name" value="DNA topoisomerase I domain"/>
    <property type="match status" value="1"/>
</dbReference>
<dbReference type="SUPFAM" id="SSF56349">
    <property type="entry name" value="DNA breaking-rejoining enzymes"/>
    <property type="match status" value="1"/>
</dbReference>
<keyword evidence="11" id="KW-1185">Reference proteome</keyword>
<accession>A0ABS8NLA2</accession>
<evidence type="ECO:0000256" key="7">
    <source>
        <dbReference type="SAM" id="MobiDB-lite"/>
    </source>
</evidence>
<sequence length="359" mass="40318">MSTAILQPAGTLQPAKRPGRRRAAKAGLVYVNAADQGYTRRRCGRGFTYLDASGQTVTNEKIRERIESLVIPPAWNDVFISRDPRGHIQASGVDDAGRRQYIYHERWLMVSAMTKFDRMSLFGERLPRLRRRLRRDLNEPSLSRDRVLAAVVRLLDKGQLRVGNRAYAKTNGAHGATTLLADHVEIDRTRIVLDFPGKSHQTRHVEFSDAKVAHVIEQCEEIEGQFLFQYLDDLDVAHGITSGDVNEYLYEATGETVTAKDFRTWWGSVIALEEGERLLGEDAKRSLKKTVSEVICRVAKSLGNTKAVCRSSYIHPGLIAALETGELPVLSKKLPAESVRELTIAETRMHALLPQLDFN</sequence>
<keyword evidence="6" id="KW-0413">Isomerase</keyword>
<keyword evidence="5" id="KW-0238">DNA-binding</keyword>
<dbReference type="Pfam" id="PF21338">
    <property type="entry name" value="Top1B_N_bact"/>
    <property type="match status" value="1"/>
</dbReference>
<comment type="similarity">
    <text evidence="2">Belongs to the type IB topoisomerase family.</text>
</comment>
<evidence type="ECO:0000259" key="8">
    <source>
        <dbReference type="Pfam" id="PF01028"/>
    </source>
</evidence>
<dbReference type="Gene3D" id="3.30.66.10">
    <property type="entry name" value="DNA topoisomerase I domain"/>
    <property type="match status" value="1"/>
</dbReference>
<name>A0ABS8NLA2_9BACT</name>
<dbReference type="InterPro" id="IPR001631">
    <property type="entry name" value="TopoI"/>
</dbReference>
<dbReference type="InterPro" id="IPR013500">
    <property type="entry name" value="TopoI_cat_euk"/>
</dbReference>
<organism evidence="10 11">
    <name type="scientific">Rhodopirellula halodulae</name>
    <dbReference type="NCBI Taxonomy" id="2894198"/>
    <lineage>
        <taxon>Bacteria</taxon>
        <taxon>Pseudomonadati</taxon>
        <taxon>Planctomycetota</taxon>
        <taxon>Planctomycetia</taxon>
        <taxon>Pirellulales</taxon>
        <taxon>Pirellulaceae</taxon>
        <taxon>Rhodopirellula</taxon>
    </lineage>
</organism>
<feature type="region of interest" description="Disordered" evidence="7">
    <location>
        <begin position="1"/>
        <end position="20"/>
    </location>
</feature>
<feature type="domain" description="DNA topoisomerase IB N-terminal" evidence="9">
    <location>
        <begin position="46"/>
        <end position="94"/>
    </location>
</feature>
<reference evidence="10" key="1">
    <citation type="submission" date="2021-11" db="EMBL/GenBank/DDBJ databases">
        <title>Genome sequence.</title>
        <authorList>
            <person name="Sun Q."/>
        </authorList>
    </citation>
    <scope>NUCLEOTIDE SEQUENCE</scope>
    <source>
        <strain evidence="10">JC740</strain>
    </source>
</reference>
<evidence type="ECO:0000313" key="10">
    <source>
        <dbReference type="EMBL" id="MCC9643588.1"/>
    </source>
</evidence>
<evidence type="ECO:0000256" key="4">
    <source>
        <dbReference type="ARBA" id="ARBA00023029"/>
    </source>
</evidence>
<dbReference type="InterPro" id="IPR035447">
    <property type="entry name" value="DNA_topo_I_N_sf"/>
</dbReference>
<proteinExistence type="inferred from homology"/>
<evidence type="ECO:0000256" key="3">
    <source>
        <dbReference type="ARBA" id="ARBA00012891"/>
    </source>
</evidence>
<dbReference type="Gene3D" id="1.10.132.120">
    <property type="match status" value="1"/>
</dbReference>
<evidence type="ECO:0000256" key="6">
    <source>
        <dbReference type="ARBA" id="ARBA00023235"/>
    </source>
</evidence>
<comment type="catalytic activity">
    <reaction evidence="1">
        <text>ATP-independent breakage of single-stranded DNA, followed by passage and rejoining.</text>
        <dbReference type="EC" id="5.6.2.1"/>
    </reaction>
</comment>
<gene>
    <name evidence="10" type="ORF">LOC71_14985</name>
</gene>
<dbReference type="Proteomes" id="UP001430306">
    <property type="component" value="Unassembled WGS sequence"/>
</dbReference>
<feature type="domain" description="DNA topoisomerase I catalytic core eukaryotic-type" evidence="8">
    <location>
        <begin position="111"/>
        <end position="310"/>
    </location>
</feature>